<accession>A0A381YXM4</accession>
<organism evidence="1">
    <name type="scientific">marine metagenome</name>
    <dbReference type="NCBI Taxonomy" id="408172"/>
    <lineage>
        <taxon>unclassified sequences</taxon>
        <taxon>metagenomes</taxon>
        <taxon>ecological metagenomes</taxon>
    </lineage>
</organism>
<protein>
    <submittedName>
        <fullName evidence="1">Uncharacterized protein</fullName>
    </submittedName>
</protein>
<feature type="non-terminal residue" evidence="1">
    <location>
        <position position="48"/>
    </location>
</feature>
<dbReference type="AlphaFoldDB" id="A0A381YXM4"/>
<name>A0A381YXM4_9ZZZZ</name>
<gene>
    <name evidence="1" type="ORF">METZ01_LOCUS134177</name>
</gene>
<evidence type="ECO:0000313" key="1">
    <source>
        <dbReference type="EMBL" id="SVA81323.1"/>
    </source>
</evidence>
<reference evidence="1" key="1">
    <citation type="submission" date="2018-05" db="EMBL/GenBank/DDBJ databases">
        <authorList>
            <person name="Lanie J.A."/>
            <person name="Ng W.-L."/>
            <person name="Kazmierczak K.M."/>
            <person name="Andrzejewski T.M."/>
            <person name="Davidsen T.M."/>
            <person name="Wayne K.J."/>
            <person name="Tettelin H."/>
            <person name="Glass J.I."/>
            <person name="Rusch D."/>
            <person name="Podicherti R."/>
            <person name="Tsui H.-C.T."/>
            <person name="Winkler M.E."/>
        </authorList>
    </citation>
    <scope>NUCLEOTIDE SEQUENCE</scope>
</reference>
<proteinExistence type="predicted"/>
<dbReference type="EMBL" id="UINC01019230">
    <property type="protein sequence ID" value="SVA81323.1"/>
    <property type="molecule type" value="Genomic_DNA"/>
</dbReference>
<sequence>MNIFYALTHAKSRGRDPQSPPNPLLSDAYSNLMASCSGLLFSALYGGR</sequence>